<sequence length="392" mass="46277">MNYLNKIYIALVIILLAFVGRKLWQEKGTELFYYFLSDKKQKEMLVKTEKFEWLANVGADLTAPMEVVHGDFTDSKGESQWIPSGEYLGNNRWEDGGGIYVVGNEKRRIPERMSITWFSYAEDKFYTGDFELPQKKIYDLFKKDYGTYKNDNGTESENKYSTFLLGIAPKGLVTLWISGCAVIEIGTYQAHETQMNWNDFHKGDKSVLLEVYRKQMPLFVQEEIKQNKISNEYYKNRLKRYHYTIVVNNPDFKIYDYSLHFINHENYYIYNNGLDFLTDTTNTKALVSEMVLYIKDRFHHQLEVRINIGLLDGKIPYQNLEPLEARQYNNQLMNRFQTFYEHNIDVQLYIKFDDKIVKSNIKKPVYCGKVCLKSPTNEMEIPNSFVEVFDAE</sequence>
<organism evidence="2 3">
    <name type="scientific">Flavobacterium procerum</name>
    <dbReference type="NCBI Taxonomy" id="1455569"/>
    <lineage>
        <taxon>Bacteria</taxon>
        <taxon>Pseudomonadati</taxon>
        <taxon>Bacteroidota</taxon>
        <taxon>Flavobacteriia</taxon>
        <taxon>Flavobacteriales</taxon>
        <taxon>Flavobacteriaceae</taxon>
        <taxon>Flavobacterium</taxon>
    </lineage>
</organism>
<name>A0ABV6BS54_9FLAO</name>
<comment type="caution">
    <text evidence="2">The sequence shown here is derived from an EMBL/GenBank/DDBJ whole genome shotgun (WGS) entry which is preliminary data.</text>
</comment>
<keyword evidence="1" id="KW-0472">Membrane</keyword>
<dbReference type="EMBL" id="JBHLYW010000010">
    <property type="protein sequence ID" value="MFC0078278.1"/>
    <property type="molecule type" value="Genomic_DNA"/>
</dbReference>
<evidence type="ECO:0000313" key="3">
    <source>
        <dbReference type="Proteomes" id="UP001589734"/>
    </source>
</evidence>
<dbReference type="InterPro" id="IPR021326">
    <property type="entry name" value="DUF2931"/>
</dbReference>
<keyword evidence="1" id="KW-0812">Transmembrane</keyword>
<proteinExistence type="predicted"/>
<dbReference type="RefSeq" id="WP_379684759.1">
    <property type="nucleotide sequence ID" value="NZ_JBHLYW010000010.1"/>
</dbReference>
<dbReference type="Proteomes" id="UP001589734">
    <property type="component" value="Unassembled WGS sequence"/>
</dbReference>
<keyword evidence="1" id="KW-1133">Transmembrane helix</keyword>
<feature type="transmembrane region" description="Helical" evidence="1">
    <location>
        <begin position="6"/>
        <end position="24"/>
    </location>
</feature>
<keyword evidence="3" id="KW-1185">Reference proteome</keyword>
<protein>
    <submittedName>
        <fullName evidence="2">DUF2931 family protein</fullName>
    </submittedName>
</protein>
<accession>A0ABV6BS54</accession>
<reference evidence="2 3" key="1">
    <citation type="submission" date="2024-09" db="EMBL/GenBank/DDBJ databases">
        <authorList>
            <person name="Sun Q."/>
            <person name="Mori K."/>
        </authorList>
    </citation>
    <scope>NUCLEOTIDE SEQUENCE [LARGE SCALE GENOMIC DNA]</scope>
    <source>
        <strain evidence="2 3">CGMCC 1.12926</strain>
    </source>
</reference>
<gene>
    <name evidence="2" type="ORF">ACFFLS_14610</name>
</gene>
<dbReference type="Pfam" id="PF11153">
    <property type="entry name" value="DUF2931"/>
    <property type="match status" value="1"/>
</dbReference>
<evidence type="ECO:0000256" key="1">
    <source>
        <dbReference type="SAM" id="Phobius"/>
    </source>
</evidence>
<evidence type="ECO:0000313" key="2">
    <source>
        <dbReference type="EMBL" id="MFC0078278.1"/>
    </source>
</evidence>